<reference evidence="1" key="1">
    <citation type="journal article" date="2019" name="Sci. Rep.">
        <title>Draft genome of Tanacetum cinerariifolium, the natural source of mosquito coil.</title>
        <authorList>
            <person name="Yamashiro T."/>
            <person name="Shiraishi A."/>
            <person name="Satake H."/>
            <person name="Nakayama K."/>
        </authorList>
    </citation>
    <scope>NUCLEOTIDE SEQUENCE</scope>
</reference>
<organism evidence="1">
    <name type="scientific">Tanacetum cinerariifolium</name>
    <name type="common">Dalmatian daisy</name>
    <name type="synonym">Chrysanthemum cinerariifolium</name>
    <dbReference type="NCBI Taxonomy" id="118510"/>
    <lineage>
        <taxon>Eukaryota</taxon>
        <taxon>Viridiplantae</taxon>
        <taxon>Streptophyta</taxon>
        <taxon>Embryophyta</taxon>
        <taxon>Tracheophyta</taxon>
        <taxon>Spermatophyta</taxon>
        <taxon>Magnoliopsida</taxon>
        <taxon>eudicotyledons</taxon>
        <taxon>Gunneridae</taxon>
        <taxon>Pentapetalae</taxon>
        <taxon>asterids</taxon>
        <taxon>campanulids</taxon>
        <taxon>Asterales</taxon>
        <taxon>Asteraceae</taxon>
        <taxon>Asteroideae</taxon>
        <taxon>Anthemideae</taxon>
        <taxon>Anthemidinae</taxon>
        <taxon>Tanacetum</taxon>
    </lineage>
</organism>
<comment type="caution">
    <text evidence="1">The sequence shown here is derived from an EMBL/GenBank/DDBJ whole genome shotgun (WGS) entry which is preliminary data.</text>
</comment>
<dbReference type="PANTHER" id="PTHR46817:SF2">
    <property type="entry name" value="SAC DOMAIN-CONTAINING PROTEIN-RELATED"/>
    <property type="match status" value="1"/>
</dbReference>
<sequence>MSNHNAENDSQGTLTQDTIQIRKGAEDYINCFETLTALHEGNKLGFVKAMKLEIERLRLNLPATESDKALSSIGMDPATIDPNKLVEESSLVHYARHQKHLRFLVKFH</sequence>
<proteinExistence type="predicted"/>
<dbReference type="PANTHER" id="PTHR46817">
    <property type="entry name" value="PHOSPHOINOSITIDE PHOSPHATASE SAC9-RELATED"/>
    <property type="match status" value="1"/>
</dbReference>
<protein>
    <submittedName>
        <fullName evidence="1">Uncharacterized protein</fullName>
    </submittedName>
</protein>
<evidence type="ECO:0000313" key="1">
    <source>
        <dbReference type="EMBL" id="GEU43079.1"/>
    </source>
</evidence>
<accession>A0A6L2K219</accession>
<gene>
    <name evidence="1" type="ORF">Tci_015057</name>
</gene>
<dbReference type="EMBL" id="BKCJ010001660">
    <property type="protein sequence ID" value="GEU43079.1"/>
    <property type="molecule type" value="Genomic_DNA"/>
</dbReference>
<name>A0A6L2K219_TANCI</name>
<dbReference type="AlphaFoldDB" id="A0A6L2K219"/>